<dbReference type="Pfam" id="PF02518">
    <property type="entry name" value="HATPase_c"/>
    <property type="match status" value="1"/>
</dbReference>
<feature type="compositionally biased region" description="Low complexity" evidence="5">
    <location>
        <begin position="386"/>
        <end position="398"/>
    </location>
</feature>
<feature type="region of interest" description="Disordered" evidence="5">
    <location>
        <begin position="313"/>
        <end position="425"/>
    </location>
</feature>
<comment type="caution">
    <text evidence="7">The sequence shown here is derived from an EMBL/GenBank/DDBJ whole genome shotgun (WGS) entry which is preliminary data.</text>
</comment>
<feature type="region of interest" description="Disordered" evidence="5">
    <location>
        <begin position="772"/>
        <end position="808"/>
    </location>
</feature>
<feature type="region of interest" description="Disordered" evidence="5">
    <location>
        <begin position="874"/>
        <end position="1013"/>
    </location>
</feature>
<feature type="region of interest" description="Disordered" evidence="5">
    <location>
        <begin position="146"/>
        <end position="190"/>
    </location>
</feature>
<feature type="compositionally biased region" description="Polar residues" evidence="5">
    <location>
        <begin position="1160"/>
        <end position="1170"/>
    </location>
</feature>
<feature type="region of interest" description="Disordered" evidence="5">
    <location>
        <begin position="266"/>
        <end position="294"/>
    </location>
</feature>
<feature type="compositionally biased region" description="Low complexity" evidence="5">
    <location>
        <begin position="1185"/>
        <end position="1195"/>
    </location>
</feature>
<feature type="compositionally biased region" description="Pro residues" evidence="5">
    <location>
        <begin position="1196"/>
        <end position="1205"/>
    </location>
</feature>
<dbReference type="EMBL" id="MU070042">
    <property type="protein sequence ID" value="KAF5830448.1"/>
    <property type="molecule type" value="Genomic_DNA"/>
</dbReference>
<feature type="compositionally biased region" description="Polar residues" evidence="5">
    <location>
        <begin position="487"/>
        <end position="499"/>
    </location>
</feature>
<dbReference type="InterPro" id="IPR005467">
    <property type="entry name" value="His_kinase_dom"/>
</dbReference>
<evidence type="ECO:0000256" key="2">
    <source>
        <dbReference type="ARBA" id="ARBA00012438"/>
    </source>
</evidence>
<dbReference type="EC" id="2.7.13.3" evidence="2"/>
<proteinExistence type="predicted"/>
<feature type="region of interest" description="Disordered" evidence="5">
    <location>
        <begin position="1131"/>
        <end position="1234"/>
    </location>
</feature>
<feature type="region of interest" description="Disordered" evidence="5">
    <location>
        <begin position="1058"/>
        <end position="1111"/>
    </location>
</feature>
<evidence type="ECO:0000256" key="3">
    <source>
        <dbReference type="ARBA" id="ARBA00022679"/>
    </source>
</evidence>
<feature type="compositionally biased region" description="Low complexity" evidence="5">
    <location>
        <begin position="154"/>
        <end position="190"/>
    </location>
</feature>
<feature type="compositionally biased region" description="Pro residues" evidence="5">
    <location>
        <begin position="1172"/>
        <end position="1184"/>
    </location>
</feature>
<feature type="non-terminal residue" evidence="7">
    <location>
        <position position="1"/>
    </location>
</feature>
<dbReference type="SUPFAM" id="SSF55874">
    <property type="entry name" value="ATPase domain of HSP90 chaperone/DNA topoisomerase II/histidine kinase"/>
    <property type="match status" value="1"/>
</dbReference>
<feature type="domain" description="Histidine kinase" evidence="6">
    <location>
        <begin position="61"/>
        <end position="139"/>
    </location>
</feature>
<feature type="compositionally biased region" description="Pro residues" evidence="5">
    <location>
        <begin position="1090"/>
        <end position="1100"/>
    </location>
</feature>
<dbReference type="InterPro" id="IPR003594">
    <property type="entry name" value="HATPase_dom"/>
</dbReference>
<feature type="compositionally biased region" description="Basic and acidic residues" evidence="5">
    <location>
        <begin position="577"/>
        <end position="590"/>
    </location>
</feature>
<feature type="compositionally biased region" description="Low complexity" evidence="5">
    <location>
        <begin position="593"/>
        <end position="618"/>
    </location>
</feature>
<feature type="compositionally biased region" description="Low complexity" evidence="5">
    <location>
        <begin position="880"/>
        <end position="890"/>
    </location>
</feature>
<dbReference type="PROSITE" id="PS50109">
    <property type="entry name" value="HIS_KIN"/>
    <property type="match status" value="1"/>
</dbReference>
<organism evidence="7 8">
    <name type="scientific">Dunaliella salina</name>
    <name type="common">Green alga</name>
    <name type="synonym">Protococcus salinus</name>
    <dbReference type="NCBI Taxonomy" id="3046"/>
    <lineage>
        <taxon>Eukaryota</taxon>
        <taxon>Viridiplantae</taxon>
        <taxon>Chlorophyta</taxon>
        <taxon>core chlorophytes</taxon>
        <taxon>Chlorophyceae</taxon>
        <taxon>CS clade</taxon>
        <taxon>Chlamydomonadales</taxon>
        <taxon>Dunaliellaceae</taxon>
        <taxon>Dunaliella</taxon>
    </lineage>
</organism>
<evidence type="ECO:0000256" key="5">
    <source>
        <dbReference type="SAM" id="MobiDB-lite"/>
    </source>
</evidence>
<feature type="compositionally biased region" description="Low complexity" evidence="5">
    <location>
        <begin position="677"/>
        <end position="692"/>
    </location>
</feature>
<feature type="compositionally biased region" description="Low complexity" evidence="5">
    <location>
        <begin position="911"/>
        <end position="933"/>
    </location>
</feature>
<dbReference type="PRINTS" id="PR00344">
    <property type="entry name" value="BCTRLSENSOR"/>
</dbReference>
<protein>
    <recommendedName>
        <fullName evidence="2">histidine kinase</fullName>
        <ecNumber evidence="2">2.7.13.3</ecNumber>
    </recommendedName>
</protein>
<feature type="compositionally biased region" description="Polar residues" evidence="5">
    <location>
        <begin position="367"/>
        <end position="376"/>
    </location>
</feature>
<feature type="compositionally biased region" description="Low complexity" evidence="5">
    <location>
        <begin position="977"/>
        <end position="988"/>
    </location>
</feature>
<feature type="compositionally biased region" description="Low complexity" evidence="5">
    <location>
        <begin position="772"/>
        <end position="783"/>
    </location>
</feature>
<accession>A0ABQ7G777</accession>
<feature type="compositionally biased region" description="Polar residues" evidence="5">
    <location>
        <begin position="451"/>
        <end position="469"/>
    </location>
</feature>
<evidence type="ECO:0000256" key="4">
    <source>
        <dbReference type="ARBA" id="ARBA00022777"/>
    </source>
</evidence>
<dbReference type="Proteomes" id="UP000815325">
    <property type="component" value="Unassembled WGS sequence"/>
</dbReference>
<evidence type="ECO:0000259" key="6">
    <source>
        <dbReference type="PROSITE" id="PS50109"/>
    </source>
</evidence>
<keyword evidence="3" id="KW-0808">Transferase</keyword>
<evidence type="ECO:0000313" key="7">
    <source>
        <dbReference type="EMBL" id="KAF5830448.1"/>
    </source>
</evidence>
<feature type="compositionally biased region" description="Low complexity" evidence="5">
    <location>
        <begin position="1"/>
        <end position="32"/>
    </location>
</feature>
<feature type="compositionally biased region" description="Low complexity" evidence="5">
    <location>
        <begin position="324"/>
        <end position="342"/>
    </location>
</feature>
<evidence type="ECO:0000313" key="8">
    <source>
        <dbReference type="Proteomes" id="UP000815325"/>
    </source>
</evidence>
<feature type="region of interest" description="Disordered" evidence="5">
    <location>
        <begin position="1"/>
        <end position="51"/>
    </location>
</feature>
<dbReference type="Gene3D" id="3.30.565.10">
    <property type="entry name" value="Histidine kinase-like ATPase, C-terminal domain"/>
    <property type="match status" value="1"/>
</dbReference>
<dbReference type="PANTHER" id="PTHR43047">
    <property type="entry name" value="TWO-COMPONENT HISTIDINE PROTEIN KINASE"/>
    <property type="match status" value="1"/>
</dbReference>
<name>A0ABQ7G777_DUNSA</name>
<reference evidence="7" key="1">
    <citation type="submission" date="2017-08" db="EMBL/GenBank/DDBJ databases">
        <authorList>
            <person name="Polle J.E."/>
            <person name="Barry K."/>
            <person name="Cushman J."/>
            <person name="Schmutz J."/>
            <person name="Tran D."/>
            <person name="Hathwaick L.T."/>
            <person name="Yim W.C."/>
            <person name="Jenkins J."/>
            <person name="Mckie-Krisberg Z.M."/>
            <person name="Prochnik S."/>
            <person name="Lindquist E."/>
            <person name="Dockter R.B."/>
            <person name="Adam C."/>
            <person name="Molina H."/>
            <person name="Bunkerborg J."/>
            <person name="Jin E."/>
            <person name="Buchheim M."/>
            <person name="Magnuson J."/>
        </authorList>
    </citation>
    <scope>NUCLEOTIDE SEQUENCE</scope>
    <source>
        <strain evidence="7">CCAP 19/18</strain>
    </source>
</reference>
<dbReference type="InterPro" id="IPR004358">
    <property type="entry name" value="Sig_transdc_His_kin-like_C"/>
</dbReference>
<keyword evidence="4" id="KW-0418">Kinase</keyword>
<feature type="compositionally biased region" description="Low complexity" evidence="5">
    <location>
        <begin position="1074"/>
        <end position="1089"/>
    </location>
</feature>
<feature type="non-terminal residue" evidence="7">
    <location>
        <position position="1234"/>
    </location>
</feature>
<evidence type="ECO:0000256" key="1">
    <source>
        <dbReference type="ARBA" id="ARBA00000085"/>
    </source>
</evidence>
<gene>
    <name evidence="7" type="ORF">DUNSADRAFT_14566</name>
</gene>
<comment type="catalytic activity">
    <reaction evidence="1">
        <text>ATP + protein L-histidine = ADP + protein N-phospho-L-histidine.</text>
        <dbReference type="EC" id="2.7.13.3"/>
    </reaction>
</comment>
<feature type="compositionally biased region" description="Low complexity" evidence="5">
    <location>
        <begin position="1101"/>
        <end position="1111"/>
    </location>
</feature>
<dbReference type="PANTHER" id="PTHR43047:SF71">
    <property type="entry name" value="HISTIDINE KINASE CONTAINING CHEY-HOMOLOGOUS RECEIVER DOMAIN-RELATED"/>
    <property type="match status" value="1"/>
</dbReference>
<feature type="region of interest" description="Disordered" evidence="5">
    <location>
        <begin position="445"/>
        <end position="718"/>
    </location>
</feature>
<dbReference type="InterPro" id="IPR036890">
    <property type="entry name" value="HATPase_C_sf"/>
</dbReference>
<feature type="compositionally biased region" description="Low complexity" evidence="5">
    <location>
        <begin position="661"/>
        <end position="671"/>
    </location>
</feature>
<keyword evidence="8" id="KW-1185">Reference proteome</keyword>
<sequence>EAPSKAQAPAADAAVPAPKIQQHPQQQHSSAPVPRPPPDSKHAGQGGQRARTHYVESGNWLLFEVMDTGMGISHQGLQALFKEYVQGTEDDMKKPRTRGGTGLGLSICSKQVGVLGGRIGAYSCPDQGSVFWFAIPLLLPPNTPPLPPIPSPYNQPQIPSHMSHSAQQHLQQQQQQQQQHALQHHQQQQEQQQQQAEQLVEQQVQQEQEVLRRRAQQQQLQRQQHQQEAEVAFGSPQQLSYASTAQNSSSSSCRNASALQARLSHSASVGSLDPPASLNHLAPAGTQHPQHPQQHVLPHFEAPGASLPHELLQRRGSRRRSLEVSRQQQQLHEEQQQQWQQQPCECKSKRSSPTAPRTTRQRRSWDMVQQQEQQHCPSRCEQCEVRSGSPSSSAMACASRRRSLEMSRQQQLEEGQHGSPKARHKGLQSLLGLDAGPADVTVPLKRRSAQLPRTQSNTMPQVMSRTSSGECCGQPQQQGGGGILPSRTVSGGVASSSRLGSCGDLLGSERKQQQQQQQSGSRRRSLDPRSGSQPMTCLAGAGVGRRGPRRHTSAMCLMTPPPSLSAPNPSAKRLRRSEKVTTDEAVDRPNSRAASPAAAVSASGSGAGSAAKGSPAVKTPKSRAGKALLASLRPQPNSAPAILPPSLQHQLCADHGHESSSETAQQQASPSAPRPQQPEQVQLQQQQQQQPLSPGPRERGYPAIATGPCATHESAPQFSTAAITPSPSITCSAAATPAASALPPAAATAVAPATAAASATPAVFGAPAAAAGPAAGSAHVPSSGLQQATPPLGMKGTNPSLTAPPPATTSAAATAAAAAAAAAPSSAAAVAAADAERVAALERRLTDARAGDSLRALLKPAPNTAPQLLTPLASKQITRSSSSTSNLTSLAPPGKSDASGANSRAAHLHGSSISSSWWAPSSSTPRASTCTPPTSHPAPGYAAGRPPLGTIKDRVDDDSAPAVALPTSEGDTDVGPADAAAHTTSSATKDPLAVLPPPTPETAPQSLSPGRSEPQFLLDQEEPLFSRSSLRDSSCSLAQSTAGTAPLAAAAAPPSFESWAHLTHDPRNTDGTSAPTPMLATPIAAAAAPAPAPTPAPAPATPSASRTCSSACLTPPHPTPAGIPSPPPCWLTTAPAPTPSPCGSMPPGTVPAPSAPPTTINTNSSLTSPISPCAPHPHLQPPPSSQAATATTAAVGPPPPPQPKKLPPHFTMSLHQPPLAAQRQRFVGGRQHVP</sequence>